<dbReference type="PIRSF" id="PIRSF035865">
    <property type="entry name" value="UCP035865"/>
    <property type="match status" value="1"/>
</dbReference>
<dbReference type="KEGG" id="phr:C6569_05665"/>
<organism evidence="1 2">
    <name type="scientific">Phreatobacter cathodiphilus</name>
    <dbReference type="NCBI Taxonomy" id="1868589"/>
    <lineage>
        <taxon>Bacteria</taxon>
        <taxon>Pseudomonadati</taxon>
        <taxon>Pseudomonadota</taxon>
        <taxon>Alphaproteobacteria</taxon>
        <taxon>Hyphomicrobiales</taxon>
        <taxon>Phreatobacteraceae</taxon>
        <taxon>Phreatobacter</taxon>
    </lineage>
</organism>
<dbReference type="AlphaFoldDB" id="A0A2S0N8W4"/>
<dbReference type="EMBL" id="CP027668">
    <property type="protein sequence ID" value="AVO44588.1"/>
    <property type="molecule type" value="Genomic_DNA"/>
</dbReference>
<accession>A0A2S0N8W4</accession>
<evidence type="ECO:0000313" key="1">
    <source>
        <dbReference type="EMBL" id="AVO44588.1"/>
    </source>
</evidence>
<evidence type="ECO:0008006" key="3">
    <source>
        <dbReference type="Google" id="ProtNLM"/>
    </source>
</evidence>
<keyword evidence="2" id="KW-1185">Reference proteome</keyword>
<reference evidence="1 2" key="1">
    <citation type="submission" date="2018-03" db="EMBL/GenBank/DDBJ databases">
        <title>Genome sequencing of Phreatobacter sp.</title>
        <authorList>
            <person name="Kim S.-J."/>
            <person name="Heo J."/>
            <person name="Kwon S.-W."/>
        </authorList>
    </citation>
    <scope>NUCLEOTIDE SEQUENCE [LARGE SCALE GENOMIC DNA]</scope>
    <source>
        <strain evidence="1 2">S-12</strain>
    </source>
</reference>
<dbReference type="Pfam" id="PF10098">
    <property type="entry name" value="DUF2336"/>
    <property type="match status" value="1"/>
</dbReference>
<dbReference type="InterPro" id="IPR014598">
    <property type="entry name" value="UCP035865"/>
</dbReference>
<dbReference type="OrthoDB" id="9798569at2"/>
<proteinExistence type="predicted"/>
<dbReference type="Proteomes" id="UP000237889">
    <property type="component" value="Chromosome"/>
</dbReference>
<evidence type="ECO:0000313" key="2">
    <source>
        <dbReference type="Proteomes" id="UP000237889"/>
    </source>
</evidence>
<dbReference type="InterPro" id="IPR019285">
    <property type="entry name" value="DUF2336"/>
</dbReference>
<gene>
    <name evidence="1" type="ORF">C6569_05665</name>
</gene>
<protein>
    <recommendedName>
        <fullName evidence="3">DUF2336 domain-containing protein</fullName>
    </recommendedName>
</protein>
<name>A0A2S0N8W4_9HYPH</name>
<sequence>MIVRHFLRWIQTAAAGDRADATSALARAYLHSDLAGEDRAAAEAAMITLMDDPSPLVRRALADALATSEEAPHTVVVGLLQDQPEIAAIIARHSPLLFDAELVDLVGGGDPQVQYAVSRRDHVPAPVAAAIAEVGCLEACLAVVSLDTADVPAFSIDRIIERFGEDPDIREALFARDDLSPGARQALVVKLSSALSAFVAGRAWLPEDRAKRVAREASDKATVAIAAACRGEGLSPLVRHLRQSGQLSTGLVLRALLSGNVRLFEEALAELAGLTLRQASGLVHDRRGAGFRALYDRAGLPASTWQAFRAALDAWHEDGGGSQRGGHAQLRRRMVERVLTAYAPLADGELDQLLAQLRRFAAEAARDEARAFTRDLIAGNEALDDEQVDFPMVAAA</sequence>
<dbReference type="RefSeq" id="WP_106747931.1">
    <property type="nucleotide sequence ID" value="NZ_CP027668.1"/>
</dbReference>